<protein>
    <recommendedName>
        <fullName evidence="3">GTP cyclohydrolase 1 type 2 homolog</fullName>
    </recommendedName>
</protein>
<dbReference type="KEGG" id="hyf:DTO96_100496"/>
<dbReference type="GO" id="GO:0046872">
    <property type="term" value="F:metal ion binding"/>
    <property type="evidence" value="ECO:0007669"/>
    <property type="project" value="UniProtKB-KW"/>
</dbReference>
<keyword evidence="4 5" id="KW-0479">Metal-binding</keyword>
<dbReference type="GO" id="GO:0005737">
    <property type="term" value="C:cytoplasm"/>
    <property type="evidence" value="ECO:0007669"/>
    <property type="project" value="TreeGrafter"/>
</dbReference>
<evidence type="ECO:0000256" key="1">
    <source>
        <dbReference type="ARBA" id="ARBA00006964"/>
    </source>
</evidence>
<feature type="binding site" evidence="5">
    <location>
        <position position="219"/>
    </location>
    <ligand>
        <name>a divalent metal cation</name>
        <dbReference type="ChEBI" id="CHEBI:60240"/>
        <label>1</label>
    </ligand>
</feature>
<feature type="binding site" evidence="5">
    <location>
        <position position="101"/>
    </location>
    <ligand>
        <name>a divalent metal cation</name>
        <dbReference type="ChEBI" id="CHEBI:60240"/>
        <label>1</label>
    </ligand>
</feature>
<dbReference type="Pfam" id="PF01784">
    <property type="entry name" value="DUF34_NIF3"/>
    <property type="match status" value="1"/>
</dbReference>
<dbReference type="PANTHER" id="PTHR13799:SF14">
    <property type="entry name" value="GTP CYCLOHYDROLASE 1 TYPE 2 HOMOLOG"/>
    <property type="match status" value="1"/>
</dbReference>
<evidence type="ECO:0000313" key="6">
    <source>
        <dbReference type="EMBL" id="AXF84786.1"/>
    </source>
</evidence>
<dbReference type="FunFam" id="3.40.1390.30:FF:000002">
    <property type="entry name" value="Nif3-like dinuclear metal center protein"/>
    <property type="match status" value="1"/>
</dbReference>
<feature type="binding site" evidence="5">
    <location>
        <position position="215"/>
    </location>
    <ligand>
        <name>a divalent metal cation</name>
        <dbReference type="ChEBI" id="CHEBI:60240"/>
        <label>2</label>
    </ligand>
</feature>
<dbReference type="AlphaFoldDB" id="A0A345D8U8"/>
<dbReference type="InterPro" id="IPR002678">
    <property type="entry name" value="DUF34/NIF3"/>
</dbReference>
<dbReference type="NCBIfam" id="TIGR00486">
    <property type="entry name" value="YbgI_SA1388"/>
    <property type="match status" value="1"/>
</dbReference>
<name>A0A345D8U8_9BURK</name>
<dbReference type="GO" id="GO:0016787">
    <property type="term" value="F:hydrolase activity"/>
    <property type="evidence" value="ECO:0007669"/>
    <property type="project" value="UniProtKB-KW"/>
</dbReference>
<dbReference type="Gene3D" id="3.40.1390.30">
    <property type="entry name" value="NIF3 (NGG1p interacting factor 3)-like"/>
    <property type="match status" value="2"/>
</dbReference>
<proteinExistence type="inferred from homology"/>
<evidence type="ECO:0000256" key="5">
    <source>
        <dbReference type="PIRSR" id="PIRSR602678-1"/>
    </source>
</evidence>
<dbReference type="RefSeq" id="WP_114562053.1">
    <property type="nucleotide sequence ID" value="NZ_CP031124.1"/>
</dbReference>
<dbReference type="InterPro" id="IPR036069">
    <property type="entry name" value="DUF34/NIF3_sf"/>
</dbReference>
<organism evidence="6 7">
    <name type="scientific">Ephemeroptericola cinctiostellae</name>
    <dbReference type="NCBI Taxonomy" id="2268024"/>
    <lineage>
        <taxon>Bacteria</taxon>
        <taxon>Pseudomonadati</taxon>
        <taxon>Pseudomonadota</taxon>
        <taxon>Betaproteobacteria</taxon>
        <taxon>Burkholderiales</taxon>
        <taxon>Burkholderiaceae</taxon>
        <taxon>Ephemeroptericola</taxon>
    </lineage>
</organism>
<dbReference type="PANTHER" id="PTHR13799">
    <property type="entry name" value="NGG1 INTERACTING FACTOR 3"/>
    <property type="match status" value="1"/>
</dbReference>
<keyword evidence="6" id="KW-0378">Hydrolase</keyword>
<sequence length="247" mass="26575">MECTTLLSEIDAILNTASFKDYCPNGLQIQGRPSITKIAAAVTASRTVIEQAAAWGADALLVHHGYFWKGEEAPIVGMKHGRIAALIKHDINLIAYHLPLDAHPTLGNNAQLALKLGFHVVGQVTTEPLVWHGTSDCLTLGELAVRIEQRLGRAPQVIGDARAAVGKVAWCTGAAQGYITTAAACGAQTFISGEVSERTFHEAQELGVNYLACGHHATERYGVQALGEHLAERFALGYRFFDDHNPV</sequence>
<dbReference type="EMBL" id="CP031124">
    <property type="protein sequence ID" value="AXF84786.1"/>
    <property type="molecule type" value="Genomic_DNA"/>
</dbReference>
<evidence type="ECO:0000256" key="2">
    <source>
        <dbReference type="ARBA" id="ARBA00011643"/>
    </source>
</evidence>
<gene>
    <name evidence="6" type="primary">ybgI</name>
    <name evidence="6" type="ORF">DTO96_100496</name>
</gene>
<dbReference type="SUPFAM" id="SSF102705">
    <property type="entry name" value="NIF3 (NGG1p interacting factor 3)-like"/>
    <property type="match status" value="1"/>
</dbReference>
<reference evidence="7" key="1">
    <citation type="submission" date="2018-07" db="EMBL/GenBank/DDBJ databases">
        <authorList>
            <person name="Kim H."/>
        </authorList>
    </citation>
    <scope>NUCLEOTIDE SEQUENCE [LARGE SCALE GENOMIC DNA]</scope>
    <source>
        <strain evidence="7">F02</strain>
    </source>
</reference>
<evidence type="ECO:0000256" key="3">
    <source>
        <dbReference type="ARBA" id="ARBA00022112"/>
    </source>
</evidence>
<feature type="binding site" evidence="5">
    <location>
        <position position="64"/>
    </location>
    <ligand>
        <name>a divalent metal cation</name>
        <dbReference type="ChEBI" id="CHEBI:60240"/>
        <label>2</label>
    </ligand>
</feature>
<dbReference type="OrthoDB" id="9800881at2"/>
<keyword evidence="7" id="KW-1185">Reference proteome</keyword>
<feature type="binding site" evidence="5">
    <location>
        <position position="63"/>
    </location>
    <ligand>
        <name>a divalent metal cation</name>
        <dbReference type="ChEBI" id="CHEBI:60240"/>
        <label>1</label>
    </ligand>
</feature>
<dbReference type="Proteomes" id="UP000252182">
    <property type="component" value="Chromosome"/>
</dbReference>
<comment type="similarity">
    <text evidence="1">Belongs to the GTP cyclohydrolase I type 2/NIF3 family.</text>
</comment>
<evidence type="ECO:0000256" key="4">
    <source>
        <dbReference type="ARBA" id="ARBA00022723"/>
    </source>
</evidence>
<accession>A0A345D8U8</accession>
<evidence type="ECO:0000313" key="7">
    <source>
        <dbReference type="Proteomes" id="UP000252182"/>
    </source>
</evidence>
<comment type="subunit">
    <text evidence="2">Homohexamer.</text>
</comment>